<feature type="transmembrane region" description="Helical" evidence="1">
    <location>
        <begin position="24"/>
        <end position="45"/>
    </location>
</feature>
<protein>
    <submittedName>
        <fullName evidence="3">Uncharacterized protein</fullName>
    </submittedName>
</protein>
<organism evidence="3 4">
    <name type="scientific">Erythrobacter ramosus</name>
    <dbReference type="NCBI Taxonomy" id="35811"/>
    <lineage>
        <taxon>Bacteria</taxon>
        <taxon>Pseudomonadati</taxon>
        <taxon>Pseudomonadota</taxon>
        <taxon>Alphaproteobacteria</taxon>
        <taxon>Sphingomonadales</taxon>
        <taxon>Erythrobacteraceae</taxon>
        <taxon>Erythrobacter/Porphyrobacter group</taxon>
        <taxon>Erythrobacter</taxon>
    </lineage>
</organism>
<name>A0A6I4UI49_9SPHN</name>
<dbReference type="EMBL" id="WTYB01000002">
    <property type="protein sequence ID" value="MXP38562.1"/>
    <property type="molecule type" value="Genomic_DNA"/>
</dbReference>
<keyword evidence="1" id="KW-0812">Transmembrane</keyword>
<evidence type="ECO:0000313" key="2">
    <source>
        <dbReference type="EMBL" id="MBB3776356.1"/>
    </source>
</evidence>
<dbReference type="OrthoDB" id="1492993at2"/>
<comment type="caution">
    <text evidence="3">The sequence shown here is derived from an EMBL/GenBank/DDBJ whole genome shotgun (WGS) entry which is preliminary data.</text>
</comment>
<gene>
    <name evidence="2" type="ORF">FHS52_002325</name>
    <name evidence="3" type="ORF">GRI59_08060</name>
</gene>
<accession>A0A6I4UI49</accession>
<sequence>MIEAPETPHTPHSHDDSHVGGRRWFDIAMALAVLLVSSGSLYVALHTGHTMEALVHANERLVRAQSTPVLQYDHGNVTDEGKARLEFTITNVGTGPARIVWFEVNSASGRFSNIGQWVISTGEGPIRFTSASINQIVLAPNEKRQMFAWERPADEAGRVRWERIDSERFKTKVKACYCSVFDQCWQSNLEADIPKEVPSCERKDGPQPAQAGAT</sequence>
<dbReference type="RefSeq" id="WP_160760704.1">
    <property type="nucleotide sequence ID" value="NZ_BAAADZ010000010.1"/>
</dbReference>
<evidence type="ECO:0000256" key="1">
    <source>
        <dbReference type="SAM" id="Phobius"/>
    </source>
</evidence>
<evidence type="ECO:0000313" key="3">
    <source>
        <dbReference type="EMBL" id="MXP38562.1"/>
    </source>
</evidence>
<keyword evidence="5" id="KW-1185">Reference proteome</keyword>
<keyword evidence="1" id="KW-0472">Membrane</keyword>
<keyword evidence="1" id="KW-1133">Transmembrane helix</keyword>
<proteinExistence type="predicted"/>
<evidence type="ECO:0000313" key="4">
    <source>
        <dbReference type="Proteomes" id="UP000430021"/>
    </source>
</evidence>
<evidence type="ECO:0000313" key="5">
    <source>
        <dbReference type="Proteomes" id="UP000548685"/>
    </source>
</evidence>
<reference evidence="3 4" key="1">
    <citation type="submission" date="2019-12" db="EMBL/GenBank/DDBJ databases">
        <title>Genomic-based taxomic classification of the family Erythrobacteraceae.</title>
        <authorList>
            <person name="Xu L."/>
        </authorList>
    </citation>
    <scope>NUCLEOTIDE SEQUENCE [LARGE SCALE GENOMIC DNA]</scope>
    <source>
        <strain evidence="3 4">JCM 10282</strain>
    </source>
</reference>
<dbReference type="EMBL" id="JACICE010000002">
    <property type="protein sequence ID" value="MBB3776356.1"/>
    <property type="molecule type" value="Genomic_DNA"/>
</dbReference>
<dbReference type="Proteomes" id="UP000430021">
    <property type="component" value="Unassembled WGS sequence"/>
</dbReference>
<dbReference type="Proteomes" id="UP000548685">
    <property type="component" value="Unassembled WGS sequence"/>
</dbReference>
<reference evidence="2 5" key="2">
    <citation type="submission" date="2020-08" db="EMBL/GenBank/DDBJ databases">
        <title>Genomic Encyclopedia of Type Strains, Phase IV (KMG-IV): sequencing the most valuable type-strain genomes for metagenomic binning, comparative biology and taxonomic classification.</title>
        <authorList>
            <person name="Goeker M."/>
        </authorList>
    </citation>
    <scope>NUCLEOTIDE SEQUENCE [LARGE SCALE GENOMIC DNA]</scope>
    <source>
        <strain evidence="2 5">DSM 8510</strain>
    </source>
</reference>
<dbReference type="AlphaFoldDB" id="A0A6I4UI49"/>